<dbReference type="OrthoDB" id="2335338at2759"/>
<dbReference type="SMART" id="SM00028">
    <property type="entry name" value="TPR"/>
    <property type="match status" value="3"/>
</dbReference>
<dbReference type="InterPro" id="IPR019734">
    <property type="entry name" value="TPR_rpt"/>
</dbReference>
<feature type="repeat" description="TPR" evidence="3">
    <location>
        <begin position="170"/>
        <end position="203"/>
    </location>
</feature>
<evidence type="ECO:0008006" key="6">
    <source>
        <dbReference type="Google" id="ProtNLM"/>
    </source>
</evidence>
<organism evidence="4 5">
    <name type="scientific">Paramecium sonneborni</name>
    <dbReference type="NCBI Taxonomy" id="65129"/>
    <lineage>
        <taxon>Eukaryota</taxon>
        <taxon>Sar</taxon>
        <taxon>Alveolata</taxon>
        <taxon>Ciliophora</taxon>
        <taxon>Intramacronucleata</taxon>
        <taxon>Oligohymenophorea</taxon>
        <taxon>Peniculida</taxon>
        <taxon>Parameciidae</taxon>
        <taxon>Paramecium</taxon>
    </lineage>
</organism>
<protein>
    <recommendedName>
        <fullName evidence="6">Tetratricopeptide repeat protein</fullName>
    </recommendedName>
</protein>
<sequence length="286" mass="33964">MDNYFCRYDFHNGQIIQGYCLNSECTSQPQYCQQCLSHLHNQHLQDCKDRNYLAQLIQSSIDSQNDFQRDTKSKIQNLEYITQKKLDYSFQEMEKLKQMQNYFQQESYQNFKKDIHILKKYYQGVEQKKNSIYHHKLGDFLSQIDSFSQTLQIAQNDILQEQIEKNQIMAKQQYEKGLTLSSGQHYQKALECFNQAILLDSRKEEYYIAKSNQLLNLNDYRNAIQSCDIAIRMKPQSYLAYCNKGFALNRINLYEEARNCCEKAIQINPNSAQAFIIKGSHFYLQR</sequence>
<reference evidence="4" key="1">
    <citation type="submission" date="2021-01" db="EMBL/GenBank/DDBJ databases">
        <authorList>
            <consortium name="Genoscope - CEA"/>
            <person name="William W."/>
        </authorList>
    </citation>
    <scope>NUCLEOTIDE SEQUENCE</scope>
</reference>
<dbReference type="AlphaFoldDB" id="A0A8S1QKT6"/>
<gene>
    <name evidence="4" type="ORF">PSON_ATCC_30995.1.T1080020</name>
</gene>
<dbReference type="Pfam" id="PF13181">
    <property type="entry name" value="TPR_8"/>
    <property type="match status" value="1"/>
</dbReference>
<keyword evidence="5" id="KW-1185">Reference proteome</keyword>
<evidence type="ECO:0000256" key="2">
    <source>
        <dbReference type="ARBA" id="ARBA00022803"/>
    </source>
</evidence>
<dbReference type="EMBL" id="CAJJDN010000108">
    <property type="protein sequence ID" value="CAD8115267.1"/>
    <property type="molecule type" value="Genomic_DNA"/>
</dbReference>
<dbReference type="InterPro" id="IPR051685">
    <property type="entry name" value="Ycf3/AcsC/BcsC/TPR_MFPF"/>
</dbReference>
<proteinExistence type="predicted"/>
<dbReference type="Pfam" id="PF00515">
    <property type="entry name" value="TPR_1"/>
    <property type="match status" value="1"/>
</dbReference>
<dbReference type="Proteomes" id="UP000692954">
    <property type="component" value="Unassembled WGS sequence"/>
</dbReference>
<comment type="caution">
    <text evidence="4">The sequence shown here is derived from an EMBL/GenBank/DDBJ whole genome shotgun (WGS) entry which is preliminary data.</text>
</comment>
<keyword evidence="1" id="KW-0677">Repeat</keyword>
<evidence type="ECO:0000313" key="5">
    <source>
        <dbReference type="Proteomes" id="UP000692954"/>
    </source>
</evidence>
<evidence type="ECO:0000256" key="1">
    <source>
        <dbReference type="ARBA" id="ARBA00022737"/>
    </source>
</evidence>
<feature type="repeat" description="TPR" evidence="3">
    <location>
        <begin position="238"/>
        <end position="271"/>
    </location>
</feature>
<dbReference type="PROSITE" id="PS50005">
    <property type="entry name" value="TPR"/>
    <property type="match status" value="2"/>
</dbReference>
<dbReference type="PANTHER" id="PTHR44943:SF4">
    <property type="entry name" value="TPR REPEAT-CONTAINING PROTEIN MJ0798"/>
    <property type="match status" value="1"/>
</dbReference>
<keyword evidence="2 3" id="KW-0802">TPR repeat</keyword>
<evidence type="ECO:0000256" key="3">
    <source>
        <dbReference type="PROSITE-ProRule" id="PRU00339"/>
    </source>
</evidence>
<evidence type="ECO:0000313" key="4">
    <source>
        <dbReference type="EMBL" id="CAD8115267.1"/>
    </source>
</evidence>
<accession>A0A8S1QKT6</accession>
<name>A0A8S1QKT6_9CILI</name>
<dbReference type="PANTHER" id="PTHR44943">
    <property type="entry name" value="CELLULOSE SYNTHASE OPERON PROTEIN C"/>
    <property type="match status" value="1"/>
</dbReference>